<dbReference type="InterPro" id="IPR016181">
    <property type="entry name" value="Acyl_CoA_acyltransferase"/>
</dbReference>
<name>A0AA42B9J9_9GAMM</name>
<protein>
    <submittedName>
        <fullName evidence="2">FemAB family PEP-CTERM system-associated protein</fullName>
    </submittedName>
</protein>
<organism evidence="2 3">
    <name type="scientific">Echinimonas agarilytica</name>
    <dbReference type="NCBI Taxonomy" id="1215918"/>
    <lineage>
        <taxon>Bacteria</taxon>
        <taxon>Pseudomonadati</taxon>
        <taxon>Pseudomonadota</taxon>
        <taxon>Gammaproteobacteria</taxon>
        <taxon>Alteromonadales</taxon>
        <taxon>Echinimonadaceae</taxon>
        <taxon>Echinimonas</taxon>
    </lineage>
</organism>
<keyword evidence="3" id="KW-1185">Reference proteome</keyword>
<accession>A0AA42B9J9</accession>
<gene>
    <name evidence="2" type="ORF">NAF29_17640</name>
</gene>
<dbReference type="InterPro" id="IPR017469">
    <property type="entry name" value="PEP-CTERM_FemAB-rel"/>
</dbReference>
<evidence type="ECO:0000259" key="1">
    <source>
        <dbReference type="Pfam" id="PF13480"/>
    </source>
</evidence>
<dbReference type="AlphaFoldDB" id="A0AA42B9J9"/>
<dbReference type="Gene3D" id="3.40.630.30">
    <property type="match status" value="2"/>
</dbReference>
<dbReference type="PANTHER" id="PTHR36174:SF1">
    <property type="entry name" value="LIPID II:GLYCINE GLYCYLTRANSFERASE"/>
    <property type="match status" value="1"/>
</dbReference>
<dbReference type="NCBIfam" id="TIGR03019">
    <property type="entry name" value="pepcterm_femAB"/>
    <property type="match status" value="1"/>
</dbReference>
<dbReference type="PANTHER" id="PTHR36174">
    <property type="entry name" value="LIPID II:GLYCINE GLYCYLTRANSFERASE"/>
    <property type="match status" value="1"/>
</dbReference>
<proteinExistence type="predicted"/>
<dbReference type="Pfam" id="PF13480">
    <property type="entry name" value="Acetyltransf_6"/>
    <property type="match status" value="1"/>
</dbReference>
<dbReference type="SUPFAM" id="SSF55729">
    <property type="entry name" value="Acyl-CoA N-acyltransferases (Nat)"/>
    <property type="match status" value="2"/>
</dbReference>
<evidence type="ECO:0000313" key="3">
    <source>
        <dbReference type="Proteomes" id="UP001165393"/>
    </source>
</evidence>
<sequence length="346" mass="39546">MQQLLIRTMQQHEMDAWDAYVDQHSQGSFFHLSGWQRIAREVFGHTPHYLVALDHDAIVGVLPLVEQKSRLFGHALISTPFCVYGGILSNDESIREALEDKSVELGHQLGVDFVELRDRYAAEIRAPWQIHCKHVTIGCDIAESPDAILAGVKKKQRAVLRHSMKNELSFSVTPDADTCYDIYAESVRNLGTPVFTDKLFSALMDVFPERSETLVVRNKEQKAVSAVLSFYYKNQVLPYYGGGLFEARGLKSNDYMYYQLMCHAQTKGCDYFDFGRSKLDSGSYKYKKHWGMPEQTLHYRFALIKADALPNLSPNNPKYKLLINTWQKLPVFISRMIGPMISKYLG</sequence>
<evidence type="ECO:0000313" key="2">
    <source>
        <dbReference type="EMBL" id="MCM2681472.1"/>
    </source>
</evidence>
<dbReference type="RefSeq" id="WP_251262952.1">
    <property type="nucleotide sequence ID" value="NZ_JAMQGP010000011.1"/>
</dbReference>
<dbReference type="InterPro" id="IPR050644">
    <property type="entry name" value="PG_Glycine_Bridge_Synth"/>
</dbReference>
<comment type="caution">
    <text evidence="2">The sequence shown here is derived from an EMBL/GenBank/DDBJ whole genome shotgun (WGS) entry which is preliminary data.</text>
</comment>
<dbReference type="EMBL" id="JAMQGP010000011">
    <property type="protein sequence ID" value="MCM2681472.1"/>
    <property type="molecule type" value="Genomic_DNA"/>
</dbReference>
<dbReference type="Proteomes" id="UP001165393">
    <property type="component" value="Unassembled WGS sequence"/>
</dbReference>
<dbReference type="InterPro" id="IPR038740">
    <property type="entry name" value="BioF2-like_GNAT_dom"/>
</dbReference>
<reference evidence="2 3" key="1">
    <citation type="journal article" date="2013" name="Antonie Van Leeuwenhoek">
        <title>Echinimonas agarilytica gen. nov., sp. nov., a new gammaproteobacterium isolated from the sea urchin Strongylocentrotus intermedius.</title>
        <authorList>
            <person name="Nedashkovskaya O.I."/>
            <person name="Stenkova A.M."/>
            <person name="Zhukova N.V."/>
            <person name="Van Trappen S."/>
            <person name="Lee J.S."/>
            <person name="Kim S.B."/>
        </authorList>
    </citation>
    <scope>NUCLEOTIDE SEQUENCE [LARGE SCALE GENOMIC DNA]</scope>
    <source>
        <strain evidence="2 3">KMM 6351</strain>
    </source>
</reference>
<feature type="domain" description="BioF2-like acetyltransferase" evidence="1">
    <location>
        <begin position="173"/>
        <end position="288"/>
    </location>
</feature>